<organism evidence="1 2">
    <name type="scientific">Elysia crispata</name>
    <name type="common">lettuce slug</name>
    <dbReference type="NCBI Taxonomy" id="231223"/>
    <lineage>
        <taxon>Eukaryota</taxon>
        <taxon>Metazoa</taxon>
        <taxon>Spiralia</taxon>
        <taxon>Lophotrochozoa</taxon>
        <taxon>Mollusca</taxon>
        <taxon>Gastropoda</taxon>
        <taxon>Heterobranchia</taxon>
        <taxon>Euthyneura</taxon>
        <taxon>Panpulmonata</taxon>
        <taxon>Sacoglossa</taxon>
        <taxon>Placobranchoidea</taxon>
        <taxon>Plakobranchidae</taxon>
        <taxon>Elysia</taxon>
    </lineage>
</organism>
<sequence>MSALSGALQDDQQGVEWGLNIFHLWQQQSQPRSRSVSRKMLIACQGEGSNSGRWADKISRIIAVSVPDPAELLNRAPDLRSNMPGLSCPKPCFTASTSRHRFRPDGPWQQHQAKEGRSLAHALHQLPQPISVIRKR</sequence>
<dbReference type="AlphaFoldDB" id="A0AAE1CYY0"/>
<evidence type="ECO:0000313" key="1">
    <source>
        <dbReference type="EMBL" id="KAK3744692.1"/>
    </source>
</evidence>
<proteinExistence type="predicted"/>
<dbReference type="Proteomes" id="UP001283361">
    <property type="component" value="Unassembled WGS sequence"/>
</dbReference>
<accession>A0AAE1CYY0</accession>
<gene>
    <name evidence="1" type="ORF">RRG08_062341</name>
</gene>
<reference evidence="1" key="1">
    <citation type="journal article" date="2023" name="G3 (Bethesda)">
        <title>A reference genome for the long-term kleptoplast-retaining sea slug Elysia crispata morphotype clarki.</title>
        <authorList>
            <person name="Eastman K.E."/>
            <person name="Pendleton A.L."/>
            <person name="Shaikh M.A."/>
            <person name="Suttiyut T."/>
            <person name="Ogas R."/>
            <person name="Tomko P."/>
            <person name="Gavelis G."/>
            <person name="Widhalm J.R."/>
            <person name="Wisecaver J.H."/>
        </authorList>
    </citation>
    <scope>NUCLEOTIDE SEQUENCE</scope>
    <source>
        <strain evidence="1">ECLA1</strain>
    </source>
</reference>
<comment type="caution">
    <text evidence="1">The sequence shown here is derived from an EMBL/GenBank/DDBJ whole genome shotgun (WGS) entry which is preliminary data.</text>
</comment>
<keyword evidence="2" id="KW-1185">Reference proteome</keyword>
<dbReference type="EMBL" id="JAWDGP010006253">
    <property type="protein sequence ID" value="KAK3744692.1"/>
    <property type="molecule type" value="Genomic_DNA"/>
</dbReference>
<protein>
    <submittedName>
        <fullName evidence="1">Uncharacterized protein</fullName>
    </submittedName>
</protein>
<name>A0AAE1CYY0_9GAST</name>
<evidence type="ECO:0000313" key="2">
    <source>
        <dbReference type="Proteomes" id="UP001283361"/>
    </source>
</evidence>